<dbReference type="EMBL" id="QJTE01000001">
    <property type="protein sequence ID" value="PYE85544.1"/>
    <property type="molecule type" value="Genomic_DNA"/>
</dbReference>
<dbReference type="PANTHER" id="PTHR11895">
    <property type="entry name" value="TRANSAMIDASE"/>
    <property type="match status" value="1"/>
</dbReference>
<keyword evidence="3" id="KW-1185">Reference proteome</keyword>
<dbReference type="Pfam" id="PF01425">
    <property type="entry name" value="Amidase"/>
    <property type="match status" value="1"/>
</dbReference>
<keyword evidence="2" id="KW-0808">Transferase</keyword>
<dbReference type="PROSITE" id="PS00571">
    <property type="entry name" value="AMIDASES"/>
    <property type="match status" value="1"/>
</dbReference>
<dbReference type="GO" id="GO:0016740">
    <property type="term" value="F:transferase activity"/>
    <property type="evidence" value="ECO:0007669"/>
    <property type="project" value="UniProtKB-KW"/>
</dbReference>
<feature type="domain" description="Amidase" evidence="1">
    <location>
        <begin position="26"/>
        <end position="428"/>
    </location>
</feature>
<dbReference type="PANTHER" id="PTHR11895:SF176">
    <property type="entry name" value="AMIDASE AMID-RELATED"/>
    <property type="match status" value="1"/>
</dbReference>
<protein>
    <submittedName>
        <fullName evidence="2">Aspartyl-tRNA(Asn)/glutamyl-tRNA(Gln) amidotransferase subunit A</fullName>
    </submittedName>
</protein>
<dbReference type="InterPro" id="IPR023631">
    <property type="entry name" value="Amidase_dom"/>
</dbReference>
<reference evidence="2 3" key="1">
    <citation type="submission" date="2018-06" db="EMBL/GenBank/DDBJ databases">
        <title>Genomic Encyclopedia of Type Strains, Phase III (KMG-III): the genomes of soil and plant-associated and newly described type strains.</title>
        <authorList>
            <person name="Whitman W."/>
        </authorList>
    </citation>
    <scope>NUCLEOTIDE SEQUENCE [LARGE SCALE GENOMIC DNA]</scope>
    <source>
        <strain evidence="2 3">CECT 9025</strain>
    </source>
</reference>
<proteinExistence type="predicted"/>
<dbReference type="OrthoDB" id="9777859at2"/>
<dbReference type="AlphaFoldDB" id="A0A318T594"/>
<dbReference type="InterPro" id="IPR020556">
    <property type="entry name" value="Amidase_CS"/>
</dbReference>
<evidence type="ECO:0000313" key="3">
    <source>
        <dbReference type="Proteomes" id="UP000248311"/>
    </source>
</evidence>
<comment type="caution">
    <text evidence="2">The sequence shown here is derived from an EMBL/GenBank/DDBJ whole genome shotgun (WGS) entry which is preliminary data.</text>
</comment>
<dbReference type="SUPFAM" id="SSF75304">
    <property type="entry name" value="Amidase signature (AS) enzymes"/>
    <property type="match status" value="1"/>
</dbReference>
<dbReference type="Gene3D" id="3.90.1300.10">
    <property type="entry name" value="Amidase signature (AS) domain"/>
    <property type="match status" value="1"/>
</dbReference>
<accession>A0A318T594</accession>
<organism evidence="2 3">
    <name type="scientific">Pseudoroseicyclus aestuarii</name>
    <dbReference type="NCBI Taxonomy" id="1795041"/>
    <lineage>
        <taxon>Bacteria</taxon>
        <taxon>Pseudomonadati</taxon>
        <taxon>Pseudomonadota</taxon>
        <taxon>Alphaproteobacteria</taxon>
        <taxon>Rhodobacterales</taxon>
        <taxon>Paracoccaceae</taxon>
        <taxon>Pseudoroseicyclus</taxon>
    </lineage>
</organism>
<evidence type="ECO:0000259" key="1">
    <source>
        <dbReference type="Pfam" id="PF01425"/>
    </source>
</evidence>
<dbReference type="RefSeq" id="WP_110812593.1">
    <property type="nucleotide sequence ID" value="NZ_QJTE01000001.1"/>
</dbReference>
<name>A0A318T594_9RHOB</name>
<dbReference type="Proteomes" id="UP000248311">
    <property type="component" value="Unassembled WGS sequence"/>
</dbReference>
<evidence type="ECO:0000313" key="2">
    <source>
        <dbReference type="EMBL" id="PYE85544.1"/>
    </source>
</evidence>
<dbReference type="InterPro" id="IPR036928">
    <property type="entry name" value="AS_sf"/>
</dbReference>
<dbReference type="InterPro" id="IPR000120">
    <property type="entry name" value="Amidase"/>
</dbReference>
<sequence length="458" mass="46408">MTDPLDTPLAEQALALRQGALTAPALMQAALDRIAARDPGIGAVAYLDAGGAMQAAEAAQAALDAGEAVGPLHGLPLGVKDIVDVAGQPGTFGSASVDPVPAARDAEAVARLRAAGAIPLAKLVTYEFALTGPAWDQPHPPARNPWNGAHITGGSSSGSAAAVAGGLLRGAVGTDTGGSIRSPAAYCGVTGLKPTRGLVPAEGAFPLSPHLDCVGPLAATPAEAALLLEVMAGRPVTERLGQDPTGLRIGYARGWLEDAAAHPALLPALDDAVGLLSRLGMPVVLADLPPYAPYEEAASVILQAEALEVHAPRLAQHYDRYGRDARANLISGALLTPEDLAAARQVAKGLTAAMDAALAPFDVLICATTLGPALPFSAFEGGAVWTPMRTFPFNLTGHPAISVPCGLAEGLPLGLQIIGRPGEEARLCQIAQAFFEASLPLAPPLPPMPPRGQDSGAP</sequence>
<gene>
    <name evidence="2" type="ORF">DFP88_101212</name>
</gene>